<gene>
    <name evidence="4" type="ORF">GCM10007977_016880</name>
</gene>
<comment type="caution">
    <text evidence="4">The sequence shown here is derived from an EMBL/GenBank/DDBJ whole genome shotgun (WGS) entry which is preliminary data.</text>
</comment>
<evidence type="ECO:0000256" key="2">
    <source>
        <dbReference type="SAM" id="MobiDB-lite"/>
    </source>
</evidence>
<dbReference type="Pfam" id="PF24883">
    <property type="entry name" value="NPHP3_N"/>
    <property type="match status" value="1"/>
</dbReference>
<dbReference type="InterPro" id="IPR043504">
    <property type="entry name" value="Peptidase_S1_PA_chymotrypsin"/>
</dbReference>
<name>A0A917TAD7_9ACTN</name>
<organism evidence="4 5">
    <name type="scientific">Dactylosporangium sucinum</name>
    <dbReference type="NCBI Taxonomy" id="1424081"/>
    <lineage>
        <taxon>Bacteria</taxon>
        <taxon>Bacillati</taxon>
        <taxon>Actinomycetota</taxon>
        <taxon>Actinomycetes</taxon>
        <taxon>Micromonosporales</taxon>
        <taxon>Micromonosporaceae</taxon>
        <taxon>Dactylosporangium</taxon>
    </lineage>
</organism>
<reference evidence="4" key="2">
    <citation type="submission" date="2020-09" db="EMBL/GenBank/DDBJ databases">
        <authorList>
            <person name="Sun Q."/>
            <person name="Ohkuma M."/>
        </authorList>
    </citation>
    <scope>NUCLEOTIDE SEQUENCE</scope>
    <source>
        <strain evidence="4">JCM 19831</strain>
    </source>
</reference>
<proteinExistence type="predicted"/>
<feature type="compositionally biased region" description="Basic and acidic residues" evidence="2">
    <location>
        <begin position="158"/>
        <end position="177"/>
    </location>
</feature>
<dbReference type="RefSeq" id="WP_190249158.1">
    <property type="nucleotide sequence ID" value="NZ_BMPI01000006.1"/>
</dbReference>
<evidence type="ECO:0000256" key="1">
    <source>
        <dbReference type="ARBA" id="ARBA00022737"/>
    </source>
</evidence>
<feature type="region of interest" description="Disordered" evidence="2">
    <location>
        <begin position="158"/>
        <end position="181"/>
    </location>
</feature>
<evidence type="ECO:0000313" key="5">
    <source>
        <dbReference type="Proteomes" id="UP000642070"/>
    </source>
</evidence>
<sequence>MWTTRAGADVGGVDPHRAAEVLVTGADGAAWRGSGYRLTSTAVLTAAHVVNGGATVVVRFDADRPEEWSAQATVDWLDATVDAAVLRISPRQDEPELDAVPFGRIRDADALLFYSTMGFPRFKLRDDRPVGAPKTNTQYRDSYHEVGRIAVLSNQREGTLELRVDPPERDPDPRRSPWEGMSGSAVLIGGHVVGVVSEHHPGDGLNRLAAVRADRWYEKLGPQSLAQLRELTGLAPAADALPDVVPPDPQQAVVAGYAAQVADIAPDRLLGRADELAEVVRFCAGDDPYLWWQGQPWAGKSALAAWVVLHPPAGVSVASFFVTSRLRGQADSDAFTEAMIEQLATLAGEPVPAVTSKAGGDRHRRRLLDAAADRLAAQGRQLLIVVDGLDEDESTASSVPSIASLLPNRRPGAVKVMVTSRPHPGLPADVEDGHPLRQCQARQLEPSPHAVDVQNRTLFELRQRLGSHDRLHIDVISFITAAGGGLSRPELSELVGEPGYVLDDLLGSVFGRSLRTRETRDPASHDGRRVYLFAHDTLRTIAEARLGDDLEPYRARIHEWAKTYATRGWPADTPRYLLRPYAALLTATGDHDRLAALATDPARHARLLASTQGDAATLTEIASARQLQLRRPSPHLPTLALLGVHRARLADRTRAIPPELPGIWARVGNPLRALALGRSMADPSQRNLALTRLVQTLAQARQWDWADRVVRAIDDPQSRVQALGTLARAVWTDDRVRCRELAEEAVRAADAVPDAKRRADALTRLVETLFAVDREAAWLAAEAAEQAARAVIGRATEARVLAALATRLAGLDQQWATRLAERAAQLAGETTNAGRRAETLTAVAAAMAVVNPSRVGKVANLAVRAARQVIDHERRTRCFTALAATLTAAGLYDRAEAVTHEVRNRRLRAPASAAVVKGLAWAQRWRKAEHVAGTIAYGYWRARANGWLAAALIPVDPRRARRPAAAAEQAALGITDSTQKAEALTALVEVLSPVDPERAVRVAAAARTAAEAAPGVFGSVALARLSGAMVTAGQLAAAREFADAVPNPRERARALNILATALAARDPRAVGPVADAAEAGARAITSPAEQAAALTRLTRALVPADAERALEVGGRAEKAADAITDPAGRAQVLSKLAEVLADVDPERAIPVAEAAEAAARTAVNPSFQARALTRMIAAVADVAPARVAELTRWARHAADSLGESPARGAAHADLFQALVDTGQWGLAEEVAEVIPSRPARAQALVGLATGLSGADPAWAGRVADQVELISRSLSNHDRGATTMIGLVKVMALVDGERVLRLTDNVEQAAFYVSDLAQQAKLLTELIRPVSMVDVERAGRVADRAERVALSAGPAEAQVEALADLVRALAVVDPGRARSVADRAAGIAESIAGRAQQAWALVDLAEALAAVDTDLARQMAGAAERAARAAGDGQARGRALIPVVRALSMVDTAEAGRVATLVEQVVRIVPDPDARAQMYTELAAALAEAGLLEQAVDAAELVTGAEHRAAALATLAAAFHAAEPEAAGPLADAALRAARDIADPDARAAALADMTRTFAEAQLWEPAETAAAAVTDPDKQALAWQTLIGQLVDAAGEPEAQPEVLLRAGACALAGADPFGALPILARAYPYPVLEVCDAVLPLVLPEAAA</sequence>
<dbReference type="InterPro" id="IPR056884">
    <property type="entry name" value="NPHP3-like_N"/>
</dbReference>
<evidence type="ECO:0000259" key="3">
    <source>
        <dbReference type="Pfam" id="PF24883"/>
    </source>
</evidence>
<dbReference type="Pfam" id="PF13365">
    <property type="entry name" value="Trypsin_2"/>
    <property type="match status" value="1"/>
</dbReference>
<protein>
    <recommendedName>
        <fullName evidence="3">Nephrocystin 3-like N-terminal domain-containing protein</fullName>
    </recommendedName>
</protein>
<dbReference type="PANTHER" id="PTHR10039">
    <property type="entry name" value="AMELOGENIN"/>
    <property type="match status" value="1"/>
</dbReference>
<dbReference type="Proteomes" id="UP000642070">
    <property type="component" value="Unassembled WGS sequence"/>
</dbReference>
<keyword evidence="1" id="KW-0677">Repeat</keyword>
<accession>A0A917TAD7</accession>
<dbReference type="EMBL" id="BMPI01000006">
    <property type="protein sequence ID" value="GGM16224.1"/>
    <property type="molecule type" value="Genomic_DNA"/>
</dbReference>
<evidence type="ECO:0000313" key="4">
    <source>
        <dbReference type="EMBL" id="GGM16224.1"/>
    </source>
</evidence>
<reference evidence="4" key="1">
    <citation type="journal article" date="2014" name="Int. J. Syst. Evol. Microbiol.">
        <title>Complete genome sequence of Corynebacterium casei LMG S-19264T (=DSM 44701T), isolated from a smear-ripened cheese.</title>
        <authorList>
            <consortium name="US DOE Joint Genome Institute (JGI-PGF)"/>
            <person name="Walter F."/>
            <person name="Albersmeier A."/>
            <person name="Kalinowski J."/>
            <person name="Ruckert C."/>
        </authorList>
    </citation>
    <scope>NUCLEOTIDE SEQUENCE</scope>
    <source>
        <strain evidence="4">JCM 19831</strain>
    </source>
</reference>
<dbReference type="SUPFAM" id="SSF50494">
    <property type="entry name" value="Trypsin-like serine proteases"/>
    <property type="match status" value="1"/>
</dbReference>
<dbReference type="Gene3D" id="1.25.40.10">
    <property type="entry name" value="Tetratricopeptide repeat domain"/>
    <property type="match status" value="5"/>
</dbReference>
<dbReference type="InterPro" id="IPR009003">
    <property type="entry name" value="Peptidase_S1_PA"/>
</dbReference>
<dbReference type="InterPro" id="IPR011990">
    <property type="entry name" value="TPR-like_helical_dom_sf"/>
</dbReference>
<feature type="domain" description="Nephrocystin 3-like N-terminal" evidence="3">
    <location>
        <begin position="286"/>
        <end position="421"/>
    </location>
</feature>
<keyword evidence="5" id="KW-1185">Reference proteome</keyword>
<dbReference type="Gene3D" id="2.40.10.10">
    <property type="entry name" value="Trypsin-like serine proteases"/>
    <property type="match status" value="1"/>
</dbReference>